<reference evidence="1 2" key="1">
    <citation type="submission" date="2018-06" db="EMBL/GenBank/DDBJ databases">
        <authorList>
            <consortium name="Pathogen Informatics"/>
            <person name="Doyle S."/>
        </authorList>
    </citation>
    <scope>NUCLEOTIDE SEQUENCE [LARGE SCALE GENOMIC DNA]</scope>
    <source>
        <strain evidence="1 2">NCTC9426</strain>
    </source>
</reference>
<protein>
    <submittedName>
        <fullName evidence="1">Uncharacterized protein</fullName>
    </submittedName>
</protein>
<proteinExistence type="predicted"/>
<dbReference type="EMBL" id="UGPZ01000002">
    <property type="protein sequence ID" value="STY90246.1"/>
    <property type="molecule type" value="Genomic_DNA"/>
</dbReference>
<sequence>MIGVVLRFVGYKSKQVYFGRKNDLITEYRSYQRKELVNLSEIIQYGRPNEYTPAWLNLFSPSNQSKTSLSSVELHLYFEQSDQDTPLTDDETLLIFRCSDGLMVDTPTLTMSDALSNMTKESINLIMEQSAYQQGKTVYTSKDVPTSVTKTIIYYKSNHPMITLIIVL</sequence>
<name>A0A378PNU4_MORBO</name>
<gene>
    <name evidence="1" type="ORF">NCTC9426_00253</name>
</gene>
<dbReference type="AlphaFoldDB" id="A0A378PNU4"/>
<accession>A0A378PNU4</accession>
<organism evidence="1 2">
    <name type="scientific">Moraxella bovis</name>
    <dbReference type="NCBI Taxonomy" id="476"/>
    <lineage>
        <taxon>Bacteria</taxon>
        <taxon>Pseudomonadati</taxon>
        <taxon>Pseudomonadota</taxon>
        <taxon>Gammaproteobacteria</taxon>
        <taxon>Moraxellales</taxon>
        <taxon>Moraxellaceae</taxon>
        <taxon>Moraxella</taxon>
    </lineage>
</organism>
<evidence type="ECO:0000313" key="2">
    <source>
        <dbReference type="Proteomes" id="UP000254133"/>
    </source>
</evidence>
<evidence type="ECO:0000313" key="1">
    <source>
        <dbReference type="EMBL" id="STY90246.1"/>
    </source>
</evidence>
<dbReference type="Proteomes" id="UP000254133">
    <property type="component" value="Unassembled WGS sequence"/>
</dbReference>